<dbReference type="InterPro" id="IPR025984">
    <property type="entry name" value="DCTPP"/>
</dbReference>
<accession>A0A1D2YVD6</accession>
<organism evidence="2 3">
    <name type="scientific">Vulcanibacillus modesticaldus</name>
    <dbReference type="NCBI Taxonomy" id="337097"/>
    <lineage>
        <taxon>Bacteria</taxon>
        <taxon>Bacillati</taxon>
        <taxon>Bacillota</taxon>
        <taxon>Bacilli</taxon>
        <taxon>Bacillales</taxon>
        <taxon>Bacillaceae</taxon>
        <taxon>Vulcanibacillus</taxon>
    </lineage>
</organism>
<keyword evidence="3" id="KW-1185">Reference proteome</keyword>
<dbReference type="EMBL" id="MIJF01000016">
    <property type="protein sequence ID" value="OEF99688.1"/>
    <property type="molecule type" value="Genomic_DNA"/>
</dbReference>
<dbReference type="Pfam" id="PF12643">
    <property type="entry name" value="MazG-like"/>
    <property type="match status" value="1"/>
</dbReference>
<sequence length="86" mass="10123">MEWLKTEIIEHVGVLFKGLYHGKESLIIDSMASLLIAIYVLARRIGIPFHKLDQAMMDKLQEHKREGHEIEKWYGDLSVLEQYIKK</sequence>
<dbReference type="GO" id="GO:0009143">
    <property type="term" value="P:nucleoside triphosphate catabolic process"/>
    <property type="evidence" value="ECO:0007669"/>
    <property type="project" value="InterPro"/>
</dbReference>
<protein>
    <recommendedName>
        <fullName evidence="4">MazG-like family protein</fullName>
    </recommendedName>
</protein>
<name>A0A1D2YVD6_9BACI</name>
<evidence type="ECO:0008006" key="4">
    <source>
        <dbReference type="Google" id="ProtNLM"/>
    </source>
</evidence>
<comment type="caution">
    <text evidence="2">The sequence shown here is derived from an EMBL/GenBank/DDBJ whole genome shotgun (WGS) entry which is preliminary data.</text>
</comment>
<dbReference type="GO" id="GO:0047429">
    <property type="term" value="F:nucleoside triphosphate diphosphatase activity"/>
    <property type="evidence" value="ECO:0007669"/>
    <property type="project" value="InterPro"/>
</dbReference>
<keyword evidence="1" id="KW-0812">Transmembrane</keyword>
<keyword evidence="1" id="KW-1133">Transmembrane helix</keyword>
<evidence type="ECO:0000256" key="1">
    <source>
        <dbReference type="SAM" id="Phobius"/>
    </source>
</evidence>
<evidence type="ECO:0000313" key="3">
    <source>
        <dbReference type="Proteomes" id="UP000243739"/>
    </source>
</evidence>
<proteinExistence type="predicted"/>
<dbReference type="Proteomes" id="UP000243739">
    <property type="component" value="Unassembled WGS sequence"/>
</dbReference>
<reference evidence="2 3" key="1">
    <citation type="submission" date="2016-09" db="EMBL/GenBank/DDBJ databases">
        <title>Draft genome sequence for the type strain of Vulcanibacillus modesticaldus BR, a strictly anaerobic, moderately thermophilic, and nitrate-reducing bacterium from deep sea-hydrothermal vents of the Mid-Atlantic Ridge.</title>
        <authorList>
            <person name="Abin C.A."/>
            <person name="Hollibaugh J.T."/>
        </authorList>
    </citation>
    <scope>NUCLEOTIDE SEQUENCE [LARGE SCALE GENOMIC DNA]</scope>
    <source>
        <strain evidence="2 3">BR</strain>
    </source>
</reference>
<gene>
    <name evidence="2" type="ORF">BHF71_07885</name>
</gene>
<evidence type="ECO:0000313" key="2">
    <source>
        <dbReference type="EMBL" id="OEF99688.1"/>
    </source>
</evidence>
<keyword evidence="1" id="KW-0472">Membrane</keyword>
<feature type="transmembrane region" description="Helical" evidence="1">
    <location>
        <begin position="25"/>
        <end position="42"/>
    </location>
</feature>
<dbReference type="AlphaFoldDB" id="A0A1D2YVD6"/>
<dbReference type="STRING" id="337097.BHF71_07885"/>